<dbReference type="GO" id="GO:0008270">
    <property type="term" value="F:zinc ion binding"/>
    <property type="evidence" value="ECO:0007669"/>
    <property type="project" value="UniProtKB-KW"/>
</dbReference>
<gene>
    <name evidence="3" type="ORF">FGO68_gene3265</name>
</gene>
<keyword evidence="1" id="KW-0863">Zinc-finger</keyword>
<dbReference type="Proteomes" id="UP000785679">
    <property type="component" value="Unassembled WGS sequence"/>
</dbReference>
<proteinExistence type="predicted"/>
<sequence length="340" mass="39356">MCPNLKVNCTSCQKAYSESYIKEHGCSKGWETIAQILSDECQELQKDYQKKQIIIQLADQDYATSKEQYLQKIIKHTYDQQIQDNVFKRLQFTDDYSQNFDLSCIVCRTFVPQLICCTACNKRLCSPCVTKWKTTQRNVPQFINRGLEYQNAGDQCPACRAKDFKTRALSDIEKSFYDGTTVKGCPFKECSQSSLQMTLKAFRIHLIKDCLIPLFQCPNQCGLFLRKRTQFKHYEENEGFNSNQCELGYISCRFCYAKGMTNDANQKHECVGRWKSVALELEKLKYPILKKKKEQRRGEILLKGGREVINKISNVVREAASQVEIKRDGLGELSRLHSNQ</sequence>
<keyword evidence="4" id="KW-1185">Reference proteome</keyword>
<evidence type="ECO:0000313" key="3">
    <source>
        <dbReference type="EMBL" id="TNV83258.1"/>
    </source>
</evidence>
<dbReference type="Gene3D" id="3.30.40.10">
    <property type="entry name" value="Zinc/RING finger domain, C3HC4 (zinc finger)"/>
    <property type="match status" value="1"/>
</dbReference>
<evidence type="ECO:0000259" key="2">
    <source>
        <dbReference type="PROSITE" id="PS50089"/>
    </source>
</evidence>
<reference evidence="3" key="1">
    <citation type="submission" date="2019-06" db="EMBL/GenBank/DDBJ databases">
        <authorList>
            <person name="Zheng W."/>
        </authorList>
    </citation>
    <scope>NUCLEOTIDE SEQUENCE</scope>
    <source>
        <strain evidence="3">QDHG01</strain>
    </source>
</reference>
<accession>A0A8J8NX88</accession>
<keyword evidence="1" id="KW-0862">Zinc</keyword>
<dbReference type="InterPro" id="IPR013083">
    <property type="entry name" value="Znf_RING/FYVE/PHD"/>
</dbReference>
<organism evidence="3 4">
    <name type="scientific">Halteria grandinella</name>
    <dbReference type="NCBI Taxonomy" id="5974"/>
    <lineage>
        <taxon>Eukaryota</taxon>
        <taxon>Sar</taxon>
        <taxon>Alveolata</taxon>
        <taxon>Ciliophora</taxon>
        <taxon>Intramacronucleata</taxon>
        <taxon>Spirotrichea</taxon>
        <taxon>Stichotrichia</taxon>
        <taxon>Sporadotrichida</taxon>
        <taxon>Halteriidae</taxon>
        <taxon>Halteria</taxon>
    </lineage>
</organism>
<name>A0A8J8NX88_HALGN</name>
<protein>
    <recommendedName>
        <fullName evidence="2">RING-type domain-containing protein</fullName>
    </recommendedName>
</protein>
<dbReference type="PROSITE" id="PS50089">
    <property type="entry name" value="ZF_RING_2"/>
    <property type="match status" value="1"/>
</dbReference>
<comment type="caution">
    <text evidence="3">The sequence shown here is derived from an EMBL/GenBank/DDBJ whole genome shotgun (WGS) entry which is preliminary data.</text>
</comment>
<evidence type="ECO:0000313" key="4">
    <source>
        <dbReference type="Proteomes" id="UP000785679"/>
    </source>
</evidence>
<dbReference type="InterPro" id="IPR001841">
    <property type="entry name" value="Znf_RING"/>
</dbReference>
<evidence type="ECO:0000256" key="1">
    <source>
        <dbReference type="PROSITE-ProRule" id="PRU00175"/>
    </source>
</evidence>
<keyword evidence="1" id="KW-0479">Metal-binding</keyword>
<dbReference type="AlphaFoldDB" id="A0A8J8NX88"/>
<feature type="domain" description="RING-type" evidence="2">
    <location>
        <begin position="104"/>
        <end position="160"/>
    </location>
</feature>
<dbReference type="EMBL" id="RRYP01004002">
    <property type="protein sequence ID" value="TNV83258.1"/>
    <property type="molecule type" value="Genomic_DNA"/>
</dbReference>